<dbReference type="AlphaFoldDB" id="A0A4P9WQF1"/>
<accession>A0A4P9WQF1</accession>
<evidence type="ECO:0000256" key="5">
    <source>
        <dbReference type="ARBA" id="ARBA00023306"/>
    </source>
</evidence>
<name>A0A4P9WQF1_9FUNG</name>
<feature type="non-terminal residue" evidence="7">
    <location>
        <position position="1"/>
    </location>
</feature>
<feature type="domain" description="DOC" evidence="6">
    <location>
        <begin position="1"/>
        <end position="156"/>
    </location>
</feature>
<dbReference type="InterPro" id="IPR008979">
    <property type="entry name" value="Galactose-bd-like_sf"/>
</dbReference>
<sequence>KKTEELPVARDISNFAKWSVSSQKPGEEFSIDSMRSTNKELFWQSDGPQPHFIDLTFPRKMTVKHVAIYFDHKNDESYTPKEISFQAGNDPDDLQEVNAMDLSEPQGWRTVDLFHTDSQTIPLRTRFLRVKIVSNHQNGKDTHVREMRVYGPKEYV</sequence>
<dbReference type="CDD" id="cd08366">
    <property type="entry name" value="APC10"/>
    <property type="match status" value="1"/>
</dbReference>
<dbReference type="Proteomes" id="UP000269721">
    <property type="component" value="Unassembled WGS sequence"/>
</dbReference>
<evidence type="ECO:0000256" key="4">
    <source>
        <dbReference type="ARBA" id="ARBA00022786"/>
    </source>
</evidence>
<dbReference type="PANTHER" id="PTHR12936:SF0">
    <property type="entry name" value="ANAPHASE-PROMOTING COMPLEX SUBUNIT 10"/>
    <property type="match status" value="1"/>
</dbReference>
<dbReference type="GO" id="GO:0070979">
    <property type="term" value="P:protein K11-linked ubiquitination"/>
    <property type="evidence" value="ECO:0007669"/>
    <property type="project" value="TreeGrafter"/>
</dbReference>
<keyword evidence="2" id="KW-0132">Cell division</keyword>
<evidence type="ECO:0000256" key="2">
    <source>
        <dbReference type="ARBA" id="ARBA00022618"/>
    </source>
</evidence>
<dbReference type="GO" id="GO:0005680">
    <property type="term" value="C:anaphase-promoting complex"/>
    <property type="evidence" value="ECO:0007669"/>
    <property type="project" value="InterPro"/>
</dbReference>
<evidence type="ECO:0000313" key="7">
    <source>
        <dbReference type="EMBL" id="RKO94038.1"/>
    </source>
</evidence>
<keyword evidence="3" id="KW-0498">Mitosis</keyword>
<dbReference type="Gene3D" id="2.60.120.260">
    <property type="entry name" value="Galactose-binding domain-like"/>
    <property type="match status" value="1"/>
</dbReference>
<protein>
    <submittedName>
        <fullName evidence="7">Apc10DOC1 subunit of the anaphase-promoting complex</fullName>
    </submittedName>
</protein>
<organism evidence="7 8">
    <name type="scientific">Blyttiomyces helicus</name>
    <dbReference type="NCBI Taxonomy" id="388810"/>
    <lineage>
        <taxon>Eukaryota</taxon>
        <taxon>Fungi</taxon>
        <taxon>Fungi incertae sedis</taxon>
        <taxon>Chytridiomycota</taxon>
        <taxon>Chytridiomycota incertae sedis</taxon>
        <taxon>Chytridiomycetes</taxon>
        <taxon>Chytridiomycetes incertae sedis</taxon>
        <taxon>Blyttiomyces</taxon>
    </lineage>
</organism>
<evidence type="ECO:0000256" key="1">
    <source>
        <dbReference type="ARBA" id="ARBA00006762"/>
    </source>
</evidence>
<dbReference type="SMART" id="SM01337">
    <property type="entry name" value="APC10"/>
    <property type="match status" value="1"/>
</dbReference>
<dbReference type="GO" id="GO:0031145">
    <property type="term" value="P:anaphase-promoting complex-dependent catabolic process"/>
    <property type="evidence" value="ECO:0007669"/>
    <property type="project" value="InterPro"/>
</dbReference>
<dbReference type="Pfam" id="PF03256">
    <property type="entry name" value="ANAPC10"/>
    <property type="match status" value="1"/>
</dbReference>
<comment type="similarity">
    <text evidence="1">Belongs to the APC10 family.</text>
</comment>
<dbReference type="SUPFAM" id="SSF49785">
    <property type="entry name" value="Galactose-binding domain-like"/>
    <property type="match status" value="1"/>
</dbReference>
<dbReference type="PIRSF" id="PIRSF028841">
    <property type="entry name" value="APC10_sub"/>
    <property type="match status" value="1"/>
</dbReference>
<feature type="non-terminal residue" evidence="7">
    <location>
        <position position="156"/>
    </location>
</feature>
<dbReference type="OrthoDB" id="24948at2759"/>
<gene>
    <name evidence="7" type="ORF">BDK51DRAFT_11021</name>
</gene>
<evidence type="ECO:0000313" key="8">
    <source>
        <dbReference type="Proteomes" id="UP000269721"/>
    </source>
</evidence>
<dbReference type="GO" id="GO:0051301">
    <property type="term" value="P:cell division"/>
    <property type="evidence" value="ECO:0007669"/>
    <property type="project" value="UniProtKB-KW"/>
</dbReference>
<keyword evidence="8" id="KW-1185">Reference proteome</keyword>
<dbReference type="InterPro" id="IPR016901">
    <property type="entry name" value="APC10/Doc1"/>
</dbReference>
<keyword evidence="5" id="KW-0131">Cell cycle</keyword>
<keyword evidence="4" id="KW-0833">Ubl conjugation pathway</keyword>
<dbReference type="EMBL" id="KZ994035">
    <property type="protein sequence ID" value="RKO94038.1"/>
    <property type="molecule type" value="Genomic_DNA"/>
</dbReference>
<evidence type="ECO:0000256" key="3">
    <source>
        <dbReference type="ARBA" id="ARBA00022776"/>
    </source>
</evidence>
<dbReference type="PROSITE" id="PS51284">
    <property type="entry name" value="DOC"/>
    <property type="match status" value="1"/>
</dbReference>
<evidence type="ECO:0000259" key="6">
    <source>
        <dbReference type="PROSITE" id="PS51284"/>
    </source>
</evidence>
<dbReference type="PANTHER" id="PTHR12936">
    <property type="entry name" value="ANAPHASE-PROMOTING COMPLEX 10"/>
    <property type="match status" value="1"/>
</dbReference>
<reference evidence="8" key="1">
    <citation type="journal article" date="2018" name="Nat. Microbiol.">
        <title>Leveraging single-cell genomics to expand the fungal tree of life.</title>
        <authorList>
            <person name="Ahrendt S.R."/>
            <person name="Quandt C.A."/>
            <person name="Ciobanu D."/>
            <person name="Clum A."/>
            <person name="Salamov A."/>
            <person name="Andreopoulos B."/>
            <person name="Cheng J.F."/>
            <person name="Woyke T."/>
            <person name="Pelin A."/>
            <person name="Henrissat B."/>
            <person name="Reynolds N.K."/>
            <person name="Benny G.L."/>
            <person name="Smith M.E."/>
            <person name="James T.Y."/>
            <person name="Grigoriev I.V."/>
        </authorList>
    </citation>
    <scope>NUCLEOTIDE SEQUENCE [LARGE SCALE GENOMIC DNA]</scope>
</reference>
<dbReference type="InterPro" id="IPR004939">
    <property type="entry name" value="APC_su10/DOC_dom"/>
</dbReference>
<proteinExistence type="inferred from homology"/>